<protein>
    <recommendedName>
        <fullName evidence="7">C3H1-type domain-containing protein</fullName>
    </recommendedName>
</protein>
<evidence type="ECO:0000313" key="8">
    <source>
        <dbReference type="EMBL" id="PAN47455.1"/>
    </source>
</evidence>
<organism evidence="8">
    <name type="scientific">Panicum hallii</name>
    <dbReference type="NCBI Taxonomy" id="206008"/>
    <lineage>
        <taxon>Eukaryota</taxon>
        <taxon>Viridiplantae</taxon>
        <taxon>Streptophyta</taxon>
        <taxon>Embryophyta</taxon>
        <taxon>Tracheophyta</taxon>
        <taxon>Spermatophyta</taxon>
        <taxon>Magnoliopsida</taxon>
        <taxon>Liliopsida</taxon>
        <taxon>Poales</taxon>
        <taxon>Poaceae</taxon>
        <taxon>PACMAD clade</taxon>
        <taxon>Panicoideae</taxon>
        <taxon>Panicodae</taxon>
        <taxon>Paniceae</taxon>
        <taxon>Panicinae</taxon>
        <taxon>Panicum</taxon>
        <taxon>Panicum sect. Panicum</taxon>
    </lineage>
</organism>
<dbReference type="InterPro" id="IPR056116">
    <property type="entry name" value="DUF7699"/>
</dbReference>
<dbReference type="EMBL" id="CM008054">
    <property type="protein sequence ID" value="PAN47455.1"/>
    <property type="molecule type" value="Genomic_DNA"/>
</dbReference>
<dbReference type="PANTHER" id="PTHR35323">
    <property type="entry name" value="SAP DOMAIN-CONTAINING PROTEIN"/>
    <property type="match status" value="1"/>
</dbReference>
<evidence type="ECO:0000256" key="3">
    <source>
        <dbReference type="ARBA" id="ARBA00022833"/>
    </source>
</evidence>
<feature type="compositionally biased region" description="Polar residues" evidence="6">
    <location>
        <begin position="268"/>
        <end position="292"/>
    </location>
</feature>
<evidence type="ECO:0000256" key="4">
    <source>
        <dbReference type="ARBA" id="ARBA00023125"/>
    </source>
</evidence>
<dbReference type="Pfam" id="PF24766">
    <property type="entry name" value="DUF7699"/>
    <property type="match status" value="1"/>
</dbReference>
<keyword evidence="2 5" id="KW-0863">Zinc-finger</keyword>
<feature type="compositionally biased region" description="Basic and acidic residues" evidence="6">
    <location>
        <begin position="228"/>
        <end position="249"/>
    </location>
</feature>
<gene>
    <name evidence="8" type="ORF">PAHAL_9G292700</name>
</gene>
<name>A0A2S3IMD2_9POAL</name>
<dbReference type="InterPro" id="IPR036855">
    <property type="entry name" value="Znf_CCCH_sf"/>
</dbReference>
<dbReference type="GO" id="GO:0008270">
    <property type="term" value="F:zinc ion binding"/>
    <property type="evidence" value="ECO:0007669"/>
    <property type="project" value="UniProtKB-KW"/>
</dbReference>
<evidence type="ECO:0000256" key="5">
    <source>
        <dbReference type="PROSITE-ProRule" id="PRU00723"/>
    </source>
</evidence>
<keyword evidence="1 5" id="KW-0479">Metal-binding</keyword>
<dbReference type="PROSITE" id="PS50103">
    <property type="entry name" value="ZF_C3H1"/>
    <property type="match status" value="1"/>
</dbReference>
<proteinExistence type="predicted"/>
<dbReference type="AlphaFoldDB" id="A0A2S3IMD2"/>
<feature type="compositionally biased region" description="Polar residues" evidence="6">
    <location>
        <begin position="475"/>
        <end position="500"/>
    </location>
</feature>
<evidence type="ECO:0000256" key="6">
    <source>
        <dbReference type="SAM" id="MobiDB-lite"/>
    </source>
</evidence>
<dbReference type="Gramene" id="PAN47455">
    <property type="protein sequence ID" value="PAN47455"/>
    <property type="gene ID" value="PAHAL_9G292700"/>
</dbReference>
<evidence type="ECO:0000256" key="2">
    <source>
        <dbReference type="ARBA" id="ARBA00022771"/>
    </source>
</evidence>
<dbReference type="InterPro" id="IPR000571">
    <property type="entry name" value="Znf_CCCH"/>
</dbReference>
<dbReference type="PANTHER" id="PTHR35323:SF5">
    <property type="entry name" value="ZINC FINGER CCCH DOMAIN-CONTAINING PROTEIN 62"/>
    <property type="match status" value="1"/>
</dbReference>
<accession>A0A2S3IMD2</accession>
<dbReference type="InterPro" id="IPR036361">
    <property type="entry name" value="SAP_dom_sf"/>
</dbReference>
<dbReference type="SUPFAM" id="SSF68906">
    <property type="entry name" value="SAP domain"/>
    <property type="match status" value="1"/>
</dbReference>
<feature type="zinc finger region" description="C3H1-type" evidence="5">
    <location>
        <begin position="619"/>
        <end position="646"/>
    </location>
</feature>
<dbReference type="Proteomes" id="UP000243499">
    <property type="component" value="Chromosome 9"/>
</dbReference>
<feature type="region of interest" description="Disordered" evidence="6">
    <location>
        <begin position="462"/>
        <end position="500"/>
    </location>
</feature>
<feature type="domain" description="C3H1-type" evidence="7">
    <location>
        <begin position="619"/>
        <end position="646"/>
    </location>
</feature>
<feature type="compositionally biased region" description="Basic and acidic residues" evidence="6">
    <location>
        <begin position="257"/>
        <end position="267"/>
    </location>
</feature>
<dbReference type="GO" id="GO:0003677">
    <property type="term" value="F:DNA binding"/>
    <property type="evidence" value="ECO:0007669"/>
    <property type="project" value="UniProtKB-KW"/>
</dbReference>
<evidence type="ECO:0000256" key="1">
    <source>
        <dbReference type="ARBA" id="ARBA00022723"/>
    </source>
</evidence>
<keyword evidence="4" id="KW-0238">DNA-binding</keyword>
<evidence type="ECO:0000259" key="7">
    <source>
        <dbReference type="PROSITE" id="PS50103"/>
    </source>
</evidence>
<keyword evidence="3 5" id="KW-0862">Zinc</keyword>
<feature type="compositionally biased region" description="Polar residues" evidence="6">
    <location>
        <begin position="300"/>
        <end position="319"/>
    </location>
</feature>
<dbReference type="Pfam" id="PF00642">
    <property type="entry name" value="zf-CCCH"/>
    <property type="match status" value="1"/>
</dbReference>
<dbReference type="SUPFAM" id="SSF90229">
    <property type="entry name" value="CCCH zinc finger"/>
    <property type="match status" value="1"/>
</dbReference>
<feature type="region of interest" description="Disordered" evidence="6">
    <location>
        <begin position="228"/>
        <end position="330"/>
    </location>
</feature>
<feature type="region of interest" description="Disordered" evidence="6">
    <location>
        <begin position="399"/>
        <end position="443"/>
    </location>
</feature>
<sequence>MAAAAAAEPRAGHLPRIGGLGLEVESVLRARMSRMSISASAGRGRKGPAVPKLGKEEIDLLAMVDKHKQDGQLERLKVYECKAYLRMHKLRLTGKKEVLLIRIREHIEVKNDGEEKYPVSSFVLNCKAKHLEKVIIKCKLCWKKGAPREVKGRLCGQRTNAGRIIKESYGTAKQQHTFTIEILCSKGYKPWPPLHLLLIKGRNLYKDKTMRQPWPDEVERNRVIQEKHERGDLARKSRAARIHEKENKKLLSLNRNRIKDNKIKEQHNMNQKQPQETQQSQNVKSTNILQQRVSEKKDPSPQNGEPGNTRQQHISSKATTSHHNKVFPQKGATRTFKQEFNGHQISSNQHGGSQLKVLSDPTHTQQMFKDHHHGYQQRNEVLPQEVPMRTSRKAFVDHQAPSQHNGGLGKTNHHQISSKHTPSMLKYPQQPPKHQNHNEEDGLQKYDDSSFQLQRKFTQHGSNFHQNARGGHQAHQPQRPRNQDENNAYYTPKCNDSSFQTRGKLTQHANAYQHGSNSHQYAQVNHQTLRPRNQDFNSSDQSYGQDYHNQGYHDYRGITRGQYQPQQSRNQNYYGRRPMTQDQYRTQQNHHQNYNGHRKMNQNQYHPRQNQPLQFLEQQPQLRPCRYYYQDRWCPYGEGCWFSHDI</sequence>
<reference evidence="8" key="1">
    <citation type="submission" date="2018-04" db="EMBL/GenBank/DDBJ databases">
        <title>WGS assembly of Panicum hallii.</title>
        <authorList>
            <person name="Lovell J."/>
            <person name="Jenkins J."/>
            <person name="Lowry D."/>
            <person name="Mamidi S."/>
            <person name="Sreedasyam A."/>
            <person name="Weng X."/>
            <person name="Barry K."/>
            <person name="Bonette J."/>
            <person name="Campitelli B."/>
            <person name="Daum C."/>
            <person name="Gordon S."/>
            <person name="Gould B."/>
            <person name="Lipzen A."/>
            <person name="Macqueen A."/>
            <person name="Palacio-Mejia J."/>
            <person name="Plott C."/>
            <person name="Shakirov E."/>
            <person name="Shu S."/>
            <person name="Yoshinaga Y."/>
            <person name="Zane M."/>
            <person name="Rokhsar D."/>
            <person name="Grimwood J."/>
            <person name="Schmutz J."/>
            <person name="Juenger T."/>
        </authorList>
    </citation>
    <scope>NUCLEOTIDE SEQUENCE [LARGE SCALE GENOMIC DNA]</scope>
    <source>
        <strain evidence="8">FIL2</strain>
    </source>
</reference>